<accession>V7BW75</accession>
<protein>
    <submittedName>
        <fullName evidence="2">Uncharacterized protein</fullName>
    </submittedName>
</protein>
<keyword evidence="3" id="KW-1185">Reference proteome</keyword>
<evidence type="ECO:0000313" key="2">
    <source>
        <dbReference type="EMBL" id="ESW20821.1"/>
    </source>
</evidence>
<gene>
    <name evidence="2" type="ORF">PHAVU_005G017300g</name>
</gene>
<keyword evidence="1" id="KW-0732">Signal</keyword>
<dbReference type="OrthoDB" id="1444586at2759"/>
<feature type="signal peptide" evidence="1">
    <location>
        <begin position="1"/>
        <end position="36"/>
    </location>
</feature>
<reference evidence="3" key="1">
    <citation type="journal article" date="2014" name="Nat. Genet.">
        <title>A reference genome for common bean and genome-wide analysis of dual domestications.</title>
        <authorList>
            <person name="Schmutz J."/>
            <person name="McClean P.E."/>
            <person name="Mamidi S."/>
            <person name="Wu G.A."/>
            <person name="Cannon S.B."/>
            <person name="Grimwood J."/>
            <person name="Jenkins J."/>
            <person name="Shu S."/>
            <person name="Song Q."/>
            <person name="Chavarro C."/>
            <person name="Torres-Torres M."/>
            <person name="Geffroy V."/>
            <person name="Moghaddam S.M."/>
            <person name="Gao D."/>
            <person name="Abernathy B."/>
            <person name="Barry K."/>
            <person name="Blair M."/>
            <person name="Brick M.A."/>
            <person name="Chovatia M."/>
            <person name="Gepts P."/>
            <person name="Goodstein D.M."/>
            <person name="Gonzales M."/>
            <person name="Hellsten U."/>
            <person name="Hyten D.L."/>
            <person name="Jia G."/>
            <person name="Kelly J.D."/>
            <person name="Kudrna D."/>
            <person name="Lee R."/>
            <person name="Richard M.M."/>
            <person name="Miklas P.N."/>
            <person name="Osorno J.M."/>
            <person name="Rodrigues J."/>
            <person name="Thareau V."/>
            <person name="Urrea C.A."/>
            <person name="Wang M."/>
            <person name="Yu Y."/>
            <person name="Zhang M."/>
            <person name="Wing R.A."/>
            <person name="Cregan P.B."/>
            <person name="Rokhsar D.S."/>
            <person name="Jackson S.A."/>
        </authorList>
    </citation>
    <scope>NUCLEOTIDE SEQUENCE [LARGE SCALE GENOMIC DNA]</scope>
    <source>
        <strain evidence="3">cv. G19833</strain>
    </source>
</reference>
<dbReference type="OMA" id="NEDCAHR"/>
<evidence type="ECO:0000256" key="1">
    <source>
        <dbReference type="SAM" id="SignalP"/>
    </source>
</evidence>
<feature type="chain" id="PRO_5004757152" evidence="1">
    <location>
        <begin position="37"/>
        <end position="86"/>
    </location>
</feature>
<sequence length="86" mass="9694">MFFNNMDSTKKSSVALLAFSLAFFFIVSDMCMKCEARGPIVHIHCVRNEDCAHRPCASCGCKCIKTYCECQKPNFSETIYTHAPTN</sequence>
<dbReference type="EMBL" id="CM002292">
    <property type="protein sequence ID" value="ESW20821.1"/>
    <property type="molecule type" value="Genomic_DNA"/>
</dbReference>
<organism evidence="2 3">
    <name type="scientific">Phaseolus vulgaris</name>
    <name type="common">Kidney bean</name>
    <name type="synonym">French bean</name>
    <dbReference type="NCBI Taxonomy" id="3885"/>
    <lineage>
        <taxon>Eukaryota</taxon>
        <taxon>Viridiplantae</taxon>
        <taxon>Streptophyta</taxon>
        <taxon>Embryophyta</taxon>
        <taxon>Tracheophyta</taxon>
        <taxon>Spermatophyta</taxon>
        <taxon>Magnoliopsida</taxon>
        <taxon>eudicotyledons</taxon>
        <taxon>Gunneridae</taxon>
        <taxon>Pentapetalae</taxon>
        <taxon>rosids</taxon>
        <taxon>fabids</taxon>
        <taxon>Fabales</taxon>
        <taxon>Fabaceae</taxon>
        <taxon>Papilionoideae</taxon>
        <taxon>50 kb inversion clade</taxon>
        <taxon>NPAAA clade</taxon>
        <taxon>indigoferoid/millettioid clade</taxon>
        <taxon>Phaseoleae</taxon>
        <taxon>Phaseolus</taxon>
    </lineage>
</organism>
<dbReference type="Proteomes" id="UP000000226">
    <property type="component" value="Chromosome 5"/>
</dbReference>
<dbReference type="AlphaFoldDB" id="V7BW75"/>
<proteinExistence type="predicted"/>
<name>V7BW75_PHAVU</name>
<dbReference type="Gramene" id="ESW20821">
    <property type="protein sequence ID" value="ESW20821"/>
    <property type="gene ID" value="PHAVU_005G017300g"/>
</dbReference>
<evidence type="ECO:0000313" key="3">
    <source>
        <dbReference type="Proteomes" id="UP000000226"/>
    </source>
</evidence>